<evidence type="ECO:0000313" key="15">
    <source>
        <dbReference type="Proteomes" id="UP000014174"/>
    </source>
</evidence>
<sequence length="210" mass="23834">MAIIEPVHKDVENLPQYIKNSSPLRLWHWLSAIAISGSLITVLINSTLFEGPAMRATQAAKELSHELQERVWGVHIYFGYAVATLFLFRLILEAFQLRDQKFSISLKKLYQRFFVARQRTLLVRHGLTVKILYLVFYLLLTIMVVTGLSLAFHNELGIPKPLSHSIKEVHGFCMYLIIAFILVHIAGVVMAERKESNGIVSDMINGGKNS</sequence>
<keyword evidence="15" id="KW-1185">Reference proteome</keyword>
<keyword evidence="5" id="KW-0349">Heme</keyword>
<comment type="subcellular location">
    <subcellularLocation>
        <location evidence="1">Cell membrane</location>
        <topology evidence="1">Multi-pass membrane protein</topology>
    </subcellularLocation>
</comment>
<dbReference type="InterPro" id="IPR000516">
    <property type="entry name" value="Ni-dep_Hydgase_cyt-B"/>
</dbReference>
<dbReference type="InterPro" id="IPR051542">
    <property type="entry name" value="Hydrogenase_cytochrome"/>
</dbReference>
<name>R9GQD3_9SPHI</name>
<dbReference type="EMBL" id="AQPN01000101">
    <property type="protein sequence ID" value="EOR93936.1"/>
    <property type="molecule type" value="Genomic_DNA"/>
</dbReference>
<evidence type="ECO:0000313" key="14">
    <source>
        <dbReference type="EMBL" id="EOR93936.1"/>
    </source>
</evidence>
<dbReference type="SUPFAM" id="SSF81342">
    <property type="entry name" value="Transmembrane di-heme cytochromes"/>
    <property type="match status" value="1"/>
</dbReference>
<dbReference type="GO" id="GO:0005506">
    <property type="term" value="F:iron ion binding"/>
    <property type="evidence" value="ECO:0007669"/>
    <property type="project" value="InterPro"/>
</dbReference>
<reference evidence="14 15" key="1">
    <citation type="journal article" date="2013" name="Genome Announc.">
        <title>Draft Genome Sequence of Arcticibacter svalbardensis Strain MN12-7T, a Member of the Family Sphingobacteriaceae Isolated from an Arctic Soil Sample.</title>
        <authorList>
            <person name="Shivaji S."/>
            <person name="Ara S."/>
            <person name="Prasad S."/>
            <person name="Manasa B.P."/>
            <person name="Begum Z."/>
            <person name="Singh A."/>
            <person name="Kumar Pinnaka A."/>
        </authorList>
    </citation>
    <scope>NUCLEOTIDE SEQUENCE [LARGE SCALE GENOMIC DNA]</scope>
    <source>
        <strain evidence="14 15">MN12-7</strain>
    </source>
</reference>
<dbReference type="Pfam" id="PF01292">
    <property type="entry name" value="Ni_hydr_CYTB"/>
    <property type="match status" value="1"/>
</dbReference>
<dbReference type="InterPro" id="IPR016174">
    <property type="entry name" value="Di-haem_cyt_TM"/>
</dbReference>
<accession>R9GQD3</accession>
<dbReference type="Proteomes" id="UP000014174">
    <property type="component" value="Unassembled WGS sequence"/>
</dbReference>
<evidence type="ECO:0000256" key="5">
    <source>
        <dbReference type="ARBA" id="ARBA00022617"/>
    </source>
</evidence>
<feature type="transmembrane region" description="Helical" evidence="12">
    <location>
        <begin position="172"/>
        <end position="191"/>
    </location>
</feature>
<proteinExistence type="inferred from homology"/>
<gene>
    <name evidence="14" type="ORF">ADIARSV_2929</name>
</gene>
<keyword evidence="8" id="KW-0249">Electron transport</keyword>
<evidence type="ECO:0000256" key="4">
    <source>
        <dbReference type="ARBA" id="ARBA00022475"/>
    </source>
</evidence>
<dbReference type="PANTHER" id="PTHR30485:SF2">
    <property type="entry name" value="BLL0597 PROTEIN"/>
    <property type="match status" value="1"/>
</dbReference>
<keyword evidence="3" id="KW-0813">Transport</keyword>
<feature type="transmembrane region" description="Helical" evidence="12">
    <location>
        <begin position="131"/>
        <end position="152"/>
    </location>
</feature>
<evidence type="ECO:0000256" key="8">
    <source>
        <dbReference type="ARBA" id="ARBA00022982"/>
    </source>
</evidence>
<dbReference type="PRINTS" id="PR00161">
    <property type="entry name" value="NIHGNASECYTB"/>
</dbReference>
<keyword evidence="6 12" id="KW-0812">Transmembrane</keyword>
<organism evidence="14 15">
    <name type="scientific">Arcticibacter svalbardensis MN12-7</name>
    <dbReference type="NCBI Taxonomy" id="1150600"/>
    <lineage>
        <taxon>Bacteria</taxon>
        <taxon>Pseudomonadati</taxon>
        <taxon>Bacteroidota</taxon>
        <taxon>Sphingobacteriia</taxon>
        <taxon>Sphingobacteriales</taxon>
        <taxon>Sphingobacteriaceae</taxon>
        <taxon>Arcticibacter</taxon>
    </lineage>
</organism>
<dbReference type="OrthoDB" id="5615941at2"/>
<keyword evidence="11 12" id="KW-0472">Membrane</keyword>
<dbReference type="eggNOG" id="COG1969">
    <property type="taxonomic scope" value="Bacteria"/>
</dbReference>
<evidence type="ECO:0000256" key="11">
    <source>
        <dbReference type="ARBA" id="ARBA00023136"/>
    </source>
</evidence>
<dbReference type="GO" id="GO:0020037">
    <property type="term" value="F:heme binding"/>
    <property type="evidence" value="ECO:0007669"/>
    <property type="project" value="TreeGrafter"/>
</dbReference>
<keyword evidence="7" id="KW-0479">Metal-binding</keyword>
<evidence type="ECO:0000256" key="9">
    <source>
        <dbReference type="ARBA" id="ARBA00022989"/>
    </source>
</evidence>
<keyword evidence="10" id="KW-0408">Iron</keyword>
<evidence type="ECO:0000256" key="3">
    <source>
        <dbReference type="ARBA" id="ARBA00022448"/>
    </source>
</evidence>
<dbReference type="InterPro" id="IPR011577">
    <property type="entry name" value="Cyt_b561_bac/Ni-Hgenase"/>
</dbReference>
<dbReference type="GO" id="GO:0005886">
    <property type="term" value="C:plasma membrane"/>
    <property type="evidence" value="ECO:0007669"/>
    <property type="project" value="UniProtKB-SubCell"/>
</dbReference>
<dbReference type="RefSeq" id="WP_016196160.1">
    <property type="nucleotide sequence ID" value="NZ_AQPN01000101.1"/>
</dbReference>
<evidence type="ECO:0000256" key="6">
    <source>
        <dbReference type="ARBA" id="ARBA00022692"/>
    </source>
</evidence>
<dbReference type="GO" id="GO:0009055">
    <property type="term" value="F:electron transfer activity"/>
    <property type="evidence" value="ECO:0007669"/>
    <property type="project" value="InterPro"/>
</dbReference>
<dbReference type="GO" id="GO:0022904">
    <property type="term" value="P:respiratory electron transport chain"/>
    <property type="evidence" value="ECO:0007669"/>
    <property type="project" value="InterPro"/>
</dbReference>
<evidence type="ECO:0000256" key="10">
    <source>
        <dbReference type="ARBA" id="ARBA00023004"/>
    </source>
</evidence>
<dbReference type="AlphaFoldDB" id="R9GQD3"/>
<dbReference type="PANTHER" id="PTHR30485">
    <property type="entry name" value="NI/FE-HYDROGENASE 1 B-TYPE CYTOCHROME SUBUNIT"/>
    <property type="match status" value="1"/>
</dbReference>
<feature type="domain" description="Cytochrome b561 bacterial/Ni-hydrogenase" evidence="13">
    <location>
        <begin position="21"/>
        <end position="206"/>
    </location>
</feature>
<feature type="transmembrane region" description="Helical" evidence="12">
    <location>
        <begin position="26"/>
        <end position="44"/>
    </location>
</feature>
<dbReference type="Gene3D" id="1.20.950.20">
    <property type="entry name" value="Transmembrane di-heme cytochromes, Chain C"/>
    <property type="match status" value="1"/>
</dbReference>
<feature type="transmembrane region" description="Helical" evidence="12">
    <location>
        <begin position="72"/>
        <end position="92"/>
    </location>
</feature>
<keyword evidence="9 12" id="KW-1133">Transmembrane helix</keyword>
<comment type="caution">
    <text evidence="14">The sequence shown here is derived from an EMBL/GenBank/DDBJ whole genome shotgun (WGS) entry which is preliminary data.</text>
</comment>
<keyword evidence="4" id="KW-1003">Cell membrane</keyword>
<evidence type="ECO:0000256" key="2">
    <source>
        <dbReference type="ARBA" id="ARBA00008622"/>
    </source>
</evidence>
<evidence type="ECO:0000256" key="12">
    <source>
        <dbReference type="SAM" id="Phobius"/>
    </source>
</evidence>
<evidence type="ECO:0000256" key="7">
    <source>
        <dbReference type="ARBA" id="ARBA00022723"/>
    </source>
</evidence>
<evidence type="ECO:0000259" key="13">
    <source>
        <dbReference type="Pfam" id="PF01292"/>
    </source>
</evidence>
<comment type="similarity">
    <text evidence="2">Belongs to the HupC/HyaC/HydC family.</text>
</comment>
<protein>
    <submittedName>
        <fullName evidence="14">Putative Ni,Fe-hydrogenase I cytochrome b subunit</fullName>
    </submittedName>
</protein>
<evidence type="ECO:0000256" key="1">
    <source>
        <dbReference type="ARBA" id="ARBA00004651"/>
    </source>
</evidence>
<dbReference type="STRING" id="1150600.ADIARSV_2929"/>